<dbReference type="InterPro" id="IPR027469">
    <property type="entry name" value="Cation_efflux_TMD_sf"/>
</dbReference>
<evidence type="ECO:0000256" key="2">
    <source>
        <dbReference type="ARBA" id="ARBA00022448"/>
    </source>
</evidence>
<evidence type="ECO:0000256" key="1">
    <source>
        <dbReference type="ARBA" id="ARBA00004141"/>
    </source>
</evidence>
<evidence type="ECO:0000256" key="6">
    <source>
        <dbReference type="SAM" id="Phobius"/>
    </source>
</evidence>
<dbReference type="RefSeq" id="WP_039096998.1">
    <property type="nucleotide sequence ID" value="NZ_JTDN01000002.1"/>
</dbReference>
<evidence type="ECO:0000256" key="4">
    <source>
        <dbReference type="ARBA" id="ARBA00022989"/>
    </source>
</evidence>
<name>A0A0B2BSJ6_9SPHN</name>
<dbReference type="GO" id="GO:0005886">
    <property type="term" value="C:plasma membrane"/>
    <property type="evidence" value="ECO:0007669"/>
    <property type="project" value="TreeGrafter"/>
</dbReference>
<feature type="transmembrane region" description="Helical" evidence="6">
    <location>
        <begin position="85"/>
        <end position="110"/>
    </location>
</feature>
<comment type="subcellular location">
    <subcellularLocation>
        <location evidence="1">Membrane</location>
        <topology evidence="1">Multi-pass membrane protein</topology>
    </subcellularLocation>
</comment>
<keyword evidence="2" id="KW-0813">Transport</keyword>
<feature type="transmembrane region" description="Helical" evidence="6">
    <location>
        <begin position="42"/>
        <end position="64"/>
    </location>
</feature>
<evidence type="ECO:0000256" key="5">
    <source>
        <dbReference type="ARBA" id="ARBA00023136"/>
    </source>
</evidence>
<organism evidence="8 9">
    <name type="scientific">Croceibacterium mercuriale</name>
    <dbReference type="NCBI Taxonomy" id="1572751"/>
    <lineage>
        <taxon>Bacteria</taxon>
        <taxon>Pseudomonadati</taxon>
        <taxon>Pseudomonadota</taxon>
        <taxon>Alphaproteobacteria</taxon>
        <taxon>Sphingomonadales</taxon>
        <taxon>Erythrobacteraceae</taxon>
        <taxon>Croceibacterium</taxon>
    </lineage>
</organism>
<feature type="transmembrane region" description="Helical" evidence="6">
    <location>
        <begin position="158"/>
        <end position="178"/>
    </location>
</feature>
<dbReference type="Gene3D" id="1.20.1510.10">
    <property type="entry name" value="Cation efflux protein transmembrane domain"/>
    <property type="match status" value="1"/>
</dbReference>
<accession>A0A0B2BSJ6</accession>
<dbReference type="GO" id="GO:0006882">
    <property type="term" value="P:intracellular zinc ion homeostasis"/>
    <property type="evidence" value="ECO:0007669"/>
    <property type="project" value="TreeGrafter"/>
</dbReference>
<dbReference type="InterPro" id="IPR058533">
    <property type="entry name" value="Cation_efflux_TM"/>
</dbReference>
<dbReference type="EMBL" id="JTDN01000002">
    <property type="protein sequence ID" value="KHL24548.1"/>
    <property type="molecule type" value="Genomic_DNA"/>
</dbReference>
<dbReference type="InterPro" id="IPR050291">
    <property type="entry name" value="CDF_Transporter"/>
</dbReference>
<reference evidence="8 9" key="1">
    <citation type="submission" date="2014-11" db="EMBL/GenBank/DDBJ databases">
        <title>Draft genome sequence of Kirrobacter mercurialis.</title>
        <authorList>
            <person name="Coil D.A."/>
            <person name="Eisen J.A."/>
        </authorList>
    </citation>
    <scope>NUCLEOTIDE SEQUENCE [LARGE SCALE GENOMIC DNA]</scope>
    <source>
        <strain evidence="8 9">Coronado</strain>
    </source>
</reference>
<evidence type="ECO:0000256" key="3">
    <source>
        <dbReference type="ARBA" id="ARBA00022692"/>
    </source>
</evidence>
<feature type="transmembrane region" description="Helical" evidence="6">
    <location>
        <begin position="190"/>
        <end position="210"/>
    </location>
</feature>
<evidence type="ECO:0000313" key="8">
    <source>
        <dbReference type="EMBL" id="KHL24548.1"/>
    </source>
</evidence>
<feature type="domain" description="Cation efflux protein transmembrane" evidence="7">
    <location>
        <begin position="9"/>
        <end position="218"/>
    </location>
</feature>
<comment type="caution">
    <text evidence="8">The sequence shown here is derived from an EMBL/GenBank/DDBJ whole genome shotgun (WGS) entry which is preliminary data.</text>
</comment>
<gene>
    <name evidence="8" type="ORF">PK98_11195</name>
</gene>
<dbReference type="PANTHER" id="PTHR43840:SF15">
    <property type="entry name" value="MITOCHONDRIAL METAL TRANSPORTER 1-RELATED"/>
    <property type="match status" value="1"/>
</dbReference>
<keyword evidence="5 6" id="KW-0472">Membrane</keyword>
<protein>
    <submittedName>
        <fullName evidence="8">Cation diffusion facilitator family transporter</fullName>
    </submittedName>
</protein>
<feature type="transmembrane region" description="Helical" evidence="6">
    <location>
        <begin position="116"/>
        <end position="138"/>
    </location>
</feature>
<dbReference type="SUPFAM" id="SSF161111">
    <property type="entry name" value="Cation efflux protein transmembrane domain-like"/>
    <property type="match status" value="1"/>
</dbReference>
<dbReference type="Pfam" id="PF01545">
    <property type="entry name" value="Cation_efflux"/>
    <property type="match status" value="1"/>
</dbReference>
<dbReference type="GO" id="GO:0015341">
    <property type="term" value="F:zinc efflux antiporter activity"/>
    <property type="evidence" value="ECO:0007669"/>
    <property type="project" value="TreeGrafter"/>
</dbReference>
<sequence length="308" mass="33117">MHTEQSLLRISITATIVSAAAGVLVGLVAGSSAILFEGVYGIVDAAMTMLALLVAKLIAASNAADATGRNFSQRFTFGFWHLEPIVLGLNGVLLSGAAIYALLNAVGVILAGGRALAFDLAIIYAGLGTVLDVVMAVIVTRRNRDIRSDLVALDARAWMMSAALGGALFVAFLVGSVVEDTRHAWLVPYVDPAALVLICLVIIPVPFATVRRALSEILLVTPPDLKEEVDSIARMTVERLGFISYHAFVARVGRGMQVELNFVVPTNQPAKRLEEWDALRDWIGEAFGNDSPNLWLTITFTTDPDWAW</sequence>
<dbReference type="AlphaFoldDB" id="A0A0B2BSJ6"/>
<dbReference type="Proteomes" id="UP000030988">
    <property type="component" value="Unassembled WGS sequence"/>
</dbReference>
<keyword evidence="9" id="KW-1185">Reference proteome</keyword>
<evidence type="ECO:0000259" key="7">
    <source>
        <dbReference type="Pfam" id="PF01545"/>
    </source>
</evidence>
<proteinExistence type="predicted"/>
<dbReference type="PANTHER" id="PTHR43840">
    <property type="entry name" value="MITOCHONDRIAL METAL TRANSPORTER 1-RELATED"/>
    <property type="match status" value="1"/>
</dbReference>
<dbReference type="GO" id="GO:0015086">
    <property type="term" value="F:cadmium ion transmembrane transporter activity"/>
    <property type="evidence" value="ECO:0007669"/>
    <property type="project" value="TreeGrafter"/>
</dbReference>
<dbReference type="GO" id="GO:0015093">
    <property type="term" value="F:ferrous iron transmembrane transporter activity"/>
    <property type="evidence" value="ECO:0007669"/>
    <property type="project" value="TreeGrafter"/>
</dbReference>
<dbReference type="OrthoDB" id="2388015at2"/>
<keyword evidence="3 6" id="KW-0812">Transmembrane</keyword>
<evidence type="ECO:0000313" key="9">
    <source>
        <dbReference type="Proteomes" id="UP000030988"/>
    </source>
</evidence>
<keyword evidence="4 6" id="KW-1133">Transmembrane helix</keyword>
<feature type="transmembrane region" description="Helical" evidence="6">
    <location>
        <begin position="12"/>
        <end position="36"/>
    </location>
</feature>